<dbReference type="EMBL" id="ACHB01000034">
    <property type="protein sequence ID" value="EEI92911.1"/>
    <property type="molecule type" value="Genomic_DNA"/>
</dbReference>
<dbReference type="AlphaFoldDB" id="C2FVR9"/>
<proteinExistence type="predicted"/>
<evidence type="ECO:0000313" key="1">
    <source>
        <dbReference type="EMBL" id="EEI92911.1"/>
    </source>
</evidence>
<sequence length="69" mass="7896">MVIAAKWYRVLVIKMYNCLQKVKKCLSKFAKIQLLYVLYAKNIPVFIKSAASILQIYSLLCGNHCVLGE</sequence>
<dbReference type="HOGENOM" id="CLU_2773797_0_0_10"/>
<comment type="caution">
    <text evidence="1">The sequence shown here is derived from an EMBL/GenBank/DDBJ whole genome shotgun (WGS) entry which is preliminary data.</text>
</comment>
<evidence type="ECO:0000313" key="2">
    <source>
        <dbReference type="Proteomes" id="UP000006241"/>
    </source>
</evidence>
<dbReference type="Proteomes" id="UP000006241">
    <property type="component" value="Unassembled WGS sequence"/>
</dbReference>
<accession>C2FVR9</accession>
<reference evidence="1 2" key="1">
    <citation type="submission" date="2009-01" db="EMBL/GenBank/DDBJ databases">
        <authorList>
            <person name="Qin X."/>
            <person name="Bachman B."/>
            <person name="Battles P."/>
            <person name="Bell A."/>
            <person name="Bess C."/>
            <person name="Bickham C."/>
            <person name="Chaboub L."/>
            <person name="Chen D."/>
            <person name="Coyle M."/>
            <person name="Deiros D.R."/>
            <person name="Dinh H."/>
            <person name="Forbes L."/>
            <person name="Fowler G."/>
            <person name="Francisco L."/>
            <person name="Fu Q."/>
            <person name="Gubbala S."/>
            <person name="Hale W."/>
            <person name="Han Y."/>
            <person name="Hemphill L."/>
            <person name="Highlander S.K."/>
            <person name="Hirani K."/>
            <person name="Hogues M."/>
            <person name="Jackson L."/>
            <person name="Jakkamsetti A."/>
            <person name="Javaid M."/>
            <person name="Jiang H."/>
            <person name="Korchina V."/>
            <person name="Kovar C."/>
            <person name="Lara F."/>
            <person name="Lee S."/>
            <person name="Mata R."/>
            <person name="Mathew T."/>
            <person name="Moen C."/>
            <person name="Morales K."/>
            <person name="Munidasa M."/>
            <person name="Nazareth L."/>
            <person name="Ngo R."/>
            <person name="Nguyen L."/>
            <person name="Okwuonu G."/>
            <person name="Ongeri F."/>
            <person name="Patil S."/>
            <person name="Petrosino J."/>
            <person name="Pham C."/>
            <person name="Pham P."/>
            <person name="Pu L.-L."/>
            <person name="Puazo M."/>
            <person name="Raj R."/>
            <person name="Reid J."/>
            <person name="Rouhana J."/>
            <person name="Saada N."/>
            <person name="Shang Y."/>
            <person name="Simmons D."/>
            <person name="Thornton R."/>
            <person name="Warren J."/>
            <person name="Weissenberger G."/>
            <person name="Zhang J."/>
            <person name="Zhang L."/>
            <person name="Zhou C."/>
            <person name="Zhu D."/>
            <person name="Muzny D."/>
            <person name="Worley K."/>
            <person name="Gibbs R."/>
        </authorList>
    </citation>
    <scope>NUCLEOTIDE SEQUENCE [LARGE SCALE GENOMIC DNA]</scope>
    <source>
        <strain evidence="1 2">ATCC 33300</strain>
    </source>
</reference>
<protein>
    <submittedName>
        <fullName evidence="1">Uncharacterized protein</fullName>
    </submittedName>
</protein>
<organism evidence="1 2">
    <name type="scientific">Sphingobacterium spiritivorum ATCC 33300</name>
    <dbReference type="NCBI Taxonomy" id="525372"/>
    <lineage>
        <taxon>Bacteria</taxon>
        <taxon>Pseudomonadati</taxon>
        <taxon>Bacteroidota</taxon>
        <taxon>Sphingobacteriia</taxon>
        <taxon>Sphingobacteriales</taxon>
        <taxon>Sphingobacteriaceae</taxon>
        <taxon>Sphingobacterium</taxon>
    </lineage>
</organism>
<name>C2FVR9_SPHSI</name>
<gene>
    <name evidence="1" type="ORF">HMPREF0765_1425</name>
</gene>